<dbReference type="PaxDb" id="2850-Phatr19438"/>
<evidence type="ECO:0000313" key="8">
    <source>
        <dbReference type="Proteomes" id="UP000000759"/>
    </source>
</evidence>
<reference evidence="7 8" key="1">
    <citation type="journal article" date="2008" name="Nature">
        <title>The Phaeodactylum genome reveals the evolutionary history of diatom genomes.</title>
        <authorList>
            <person name="Bowler C."/>
            <person name="Allen A.E."/>
            <person name="Badger J.H."/>
            <person name="Grimwood J."/>
            <person name="Jabbari K."/>
            <person name="Kuo A."/>
            <person name="Maheswari U."/>
            <person name="Martens C."/>
            <person name="Maumus F."/>
            <person name="Otillar R.P."/>
            <person name="Rayko E."/>
            <person name="Salamov A."/>
            <person name="Vandepoele K."/>
            <person name="Beszteri B."/>
            <person name="Gruber A."/>
            <person name="Heijde M."/>
            <person name="Katinka M."/>
            <person name="Mock T."/>
            <person name="Valentin K."/>
            <person name="Verret F."/>
            <person name="Berges J.A."/>
            <person name="Brownlee C."/>
            <person name="Cadoret J.P."/>
            <person name="Chiovitti A."/>
            <person name="Choi C.J."/>
            <person name="Coesel S."/>
            <person name="De Martino A."/>
            <person name="Detter J.C."/>
            <person name="Durkin C."/>
            <person name="Falciatore A."/>
            <person name="Fournet J."/>
            <person name="Haruta M."/>
            <person name="Huysman M.J."/>
            <person name="Jenkins B.D."/>
            <person name="Jiroutova K."/>
            <person name="Jorgensen R.E."/>
            <person name="Joubert Y."/>
            <person name="Kaplan A."/>
            <person name="Kroger N."/>
            <person name="Kroth P.G."/>
            <person name="La Roche J."/>
            <person name="Lindquist E."/>
            <person name="Lommer M."/>
            <person name="Martin-Jezequel V."/>
            <person name="Lopez P.J."/>
            <person name="Lucas S."/>
            <person name="Mangogna M."/>
            <person name="McGinnis K."/>
            <person name="Medlin L.K."/>
            <person name="Montsant A."/>
            <person name="Oudot-Le Secq M.P."/>
            <person name="Napoli C."/>
            <person name="Obornik M."/>
            <person name="Parker M.S."/>
            <person name="Petit J.L."/>
            <person name="Porcel B.M."/>
            <person name="Poulsen N."/>
            <person name="Robison M."/>
            <person name="Rychlewski L."/>
            <person name="Rynearson T.A."/>
            <person name="Schmutz J."/>
            <person name="Shapiro H."/>
            <person name="Siaut M."/>
            <person name="Stanley M."/>
            <person name="Sussman M.R."/>
            <person name="Taylor A.R."/>
            <person name="Vardi A."/>
            <person name="von Dassow P."/>
            <person name="Vyverman W."/>
            <person name="Willis A."/>
            <person name="Wyrwicz L.S."/>
            <person name="Rokhsar D.S."/>
            <person name="Weissenbach J."/>
            <person name="Armbrust E.V."/>
            <person name="Green B.R."/>
            <person name="Van de Peer Y."/>
            <person name="Grigoriev I.V."/>
        </authorList>
    </citation>
    <scope>NUCLEOTIDE SEQUENCE [LARGE SCALE GENOMIC DNA]</scope>
    <source>
        <strain evidence="7 8">CCAP 1055/1</strain>
    </source>
</reference>
<dbReference type="eggNOG" id="KOG1424">
    <property type="taxonomic scope" value="Eukaryota"/>
</dbReference>
<proteinExistence type="predicted"/>
<dbReference type="GeneID" id="7199823"/>
<dbReference type="GO" id="GO:0003924">
    <property type="term" value="F:GTPase activity"/>
    <property type="evidence" value="ECO:0007669"/>
    <property type="project" value="InterPro"/>
</dbReference>
<feature type="region of interest" description="Disordered" evidence="5">
    <location>
        <begin position="1"/>
        <end position="52"/>
    </location>
</feature>
<dbReference type="InterPro" id="IPR043358">
    <property type="entry name" value="GNL1-like"/>
</dbReference>
<protein>
    <recommendedName>
        <fullName evidence="6">G domain-containing protein</fullName>
    </recommendedName>
</protein>
<dbReference type="OrthoDB" id="61815at2759"/>
<keyword evidence="4" id="KW-0342">GTP-binding</keyword>
<keyword evidence="2" id="KW-0547">Nucleotide-binding</keyword>
<evidence type="ECO:0000313" key="7">
    <source>
        <dbReference type="EMBL" id="EEC49511.1"/>
    </source>
</evidence>
<dbReference type="InterPro" id="IPR006073">
    <property type="entry name" value="GTP-bd"/>
</dbReference>
<accession>B7FW33</accession>
<dbReference type="AlphaFoldDB" id="B7FW33"/>
<keyword evidence="8" id="KW-1185">Reference proteome</keyword>
<dbReference type="Proteomes" id="UP000000759">
    <property type="component" value="Chromosome 5"/>
</dbReference>
<sequence>MPRSQGTSRKGKPGKKDRDAGMGKSLQRAQVQRYRPRADGKSRRGDGGMHMQAGVDSIGLEEAQQDQLKTRSVLEMQDLDDFLLQADMANREFVSEKEGLVVVDQTGQAYRPPAVQWADQKSSFLFTELSVPRRPAWDDTTTAVELDMNERKSFLEWRRAIAIKEEELARTSSLAAATPFEKNLEVWRQLWRVLERSACLLQLVDARNPMFYLSDDLRDYASTLGKPMMVLVNKSDYLSPSQRASWREYLMEKGWDPVFFSAVKEQQKLDAMANRKRIQVQLGTGHDNSLDHLGEETDVSIDAHDQIEEPEDERGVSVPLSRERLMETMLSFARQHNCQPDPRYDNRIQFGMVGFPNVGKSSVINVLFGSSKHEHGVVRVAVASQPGKTKHFQTLMLPDAEEMMLCDCPGLVFPSFVSNTADLIAAGVYPIAQMRDHWPVTNLICQRIPREVINAHYGIVLPKPSQLEMNERGLTKLPPPSGEEFLGTFCIARGMLAASSGVPDYTRAARTIIKDYADGKLLYCHPPPS</sequence>
<name>B7FW33_PHATC</name>
<gene>
    <name evidence="7" type="ORF">PHATRDRAFT_19438</name>
</gene>
<feature type="compositionally biased region" description="Basic and acidic residues" evidence="5">
    <location>
        <begin position="36"/>
        <end position="47"/>
    </location>
</feature>
<dbReference type="RefSeq" id="XP_002178813.1">
    <property type="nucleotide sequence ID" value="XM_002178777.1"/>
</dbReference>
<evidence type="ECO:0000256" key="3">
    <source>
        <dbReference type="ARBA" id="ARBA00022801"/>
    </source>
</evidence>
<reference evidence="8" key="2">
    <citation type="submission" date="2008-08" db="EMBL/GenBank/DDBJ databases">
        <authorList>
            <consortium name="Diatom Consortium"/>
            <person name="Grigoriev I."/>
            <person name="Grimwood J."/>
            <person name="Kuo A."/>
            <person name="Otillar R.P."/>
            <person name="Salamov A."/>
            <person name="Detter J.C."/>
            <person name="Lindquist E."/>
            <person name="Shapiro H."/>
            <person name="Lucas S."/>
            <person name="Glavina del Rio T."/>
            <person name="Pitluck S."/>
            <person name="Rokhsar D."/>
            <person name="Bowler C."/>
        </authorList>
    </citation>
    <scope>GENOME REANNOTATION</scope>
    <source>
        <strain evidence="8">CCAP 1055/1</strain>
    </source>
</reference>
<dbReference type="EMBL" id="CM000608">
    <property type="protein sequence ID" value="EEC49511.1"/>
    <property type="molecule type" value="Genomic_DNA"/>
</dbReference>
<dbReference type="PANTHER" id="PTHR45709">
    <property type="entry name" value="LARGE SUBUNIT GTPASE 1 HOMOLOG-RELATED"/>
    <property type="match status" value="1"/>
</dbReference>
<dbReference type="GO" id="GO:0005525">
    <property type="term" value="F:GTP binding"/>
    <property type="evidence" value="ECO:0007669"/>
    <property type="project" value="UniProtKB-KW"/>
</dbReference>
<evidence type="ECO:0000256" key="4">
    <source>
        <dbReference type="ARBA" id="ARBA00023134"/>
    </source>
</evidence>
<dbReference type="Gene3D" id="3.40.50.300">
    <property type="entry name" value="P-loop containing nucleotide triphosphate hydrolases"/>
    <property type="match status" value="1"/>
</dbReference>
<dbReference type="PANTHER" id="PTHR45709:SF2">
    <property type="entry name" value="LARGE SUBUNIT GTPASE 1 HOMOLOG"/>
    <property type="match status" value="1"/>
</dbReference>
<dbReference type="Pfam" id="PF01926">
    <property type="entry name" value="MMR_HSR1"/>
    <property type="match status" value="1"/>
</dbReference>
<feature type="domain" description="G" evidence="6">
    <location>
        <begin position="350"/>
        <end position="412"/>
    </location>
</feature>
<dbReference type="KEGG" id="pti:PHATRDRAFT_19438"/>
<dbReference type="HOGENOM" id="CLU_011072_8_1_1"/>
<dbReference type="GO" id="GO:0005829">
    <property type="term" value="C:cytosol"/>
    <property type="evidence" value="ECO:0007669"/>
    <property type="project" value="TreeGrafter"/>
</dbReference>
<evidence type="ECO:0000256" key="2">
    <source>
        <dbReference type="ARBA" id="ARBA00022741"/>
    </source>
</evidence>
<dbReference type="InParanoid" id="B7FW33"/>
<evidence type="ECO:0000259" key="6">
    <source>
        <dbReference type="Pfam" id="PF01926"/>
    </source>
</evidence>
<feature type="non-terminal residue" evidence="7">
    <location>
        <position position="529"/>
    </location>
</feature>
<dbReference type="SUPFAM" id="SSF52540">
    <property type="entry name" value="P-loop containing nucleoside triphosphate hydrolases"/>
    <property type="match status" value="1"/>
</dbReference>
<keyword evidence="3" id="KW-0378">Hydrolase</keyword>
<evidence type="ECO:0000256" key="5">
    <source>
        <dbReference type="SAM" id="MobiDB-lite"/>
    </source>
</evidence>
<organism evidence="7 8">
    <name type="scientific">Phaeodactylum tricornutum (strain CCAP 1055/1)</name>
    <dbReference type="NCBI Taxonomy" id="556484"/>
    <lineage>
        <taxon>Eukaryota</taxon>
        <taxon>Sar</taxon>
        <taxon>Stramenopiles</taxon>
        <taxon>Ochrophyta</taxon>
        <taxon>Bacillariophyta</taxon>
        <taxon>Bacillariophyceae</taxon>
        <taxon>Bacillariophycidae</taxon>
        <taxon>Naviculales</taxon>
        <taxon>Phaeodactylaceae</taxon>
        <taxon>Phaeodactylum</taxon>
    </lineage>
</organism>
<dbReference type="STRING" id="556484.B7FW33"/>
<keyword evidence="1" id="KW-0963">Cytoplasm</keyword>
<evidence type="ECO:0000256" key="1">
    <source>
        <dbReference type="ARBA" id="ARBA00022490"/>
    </source>
</evidence>
<dbReference type="InterPro" id="IPR027417">
    <property type="entry name" value="P-loop_NTPase"/>
</dbReference>